<sequence>MGNSCIPEKKGSIFCIILSIWGVIMLVILGILFSTGHQGNIGDIGDKKPKSLARDLYIAAGIYLVFLIGCSFRYKQVTKRERYKELVVNNEEFDEFEIN</sequence>
<keyword evidence="2 5" id="KW-0812">Transmembrane</keyword>
<evidence type="ECO:0000313" key="7">
    <source>
        <dbReference type="Proteomes" id="UP001146793"/>
    </source>
</evidence>
<protein>
    <submittedName>
        <fullName evidence="6">Ribonuclease kappa</fullName>
    </submittedName>
</protein>
<gene>
    <name evidence="6" type="ORF">M0812_00681</name>
</gene>
<feature type="transmembrane region" description="Helical" evidence="5">
    <location>
        <begin position="12"/>
        <end position="36"/>
    </location>
</feature>
<accession>A0AAV8A3P4</accession>
<keyword evidence="4 5" id="KW-0472">Membrane</keyword>
<evidence type="ECO:0000313" key="6">
    <source>
        <dbReference type="EMBL" id="KAJ3448205.1"/>
    </source>
</evidence>
<dbReference type="GO" id="GO:0016020">
    <property type="term" value="C:membrane"/>
    <property type="evidence" value="ECO:0007669"/>
    <property type="project" value="UniProtKB-SubCell"/>
</dbReference>
<comment type="caution">
    <text evidence="6">The sequence shown here is derived from an EMBL/GenBank/DDBJ whole genome shotgun (WGS) entry which is preliminary data.</text>
</comment>
<evidence type="ECO:0000256" key="3">
    <source>
        <dbReference type="ARBA" id="ARBA00022989"/>
    </source>
</evidence>
<reference evidence="6" key="1">
    <citation type="submission" date="2022-08" db="EMBL/GenBank/DDBJ databases">
        <title>Novel sulphate-reducing endosymbionts in the free-living metamonad Anaeramoeba.</title>
        <authorList>
            <person name="Jerlstrom-Hultqvist J."/>
            <person name="Cepicka I."/>
            <person name="Gallot-Lavallee L."/>
            <person name="Salas-Leiva D."/>
            <person name="Curtis B.A."/>
            <person name="Zahonova K."/>
            <person name="Pipaliya S."/>
            <person name="Dacks J."/>
            <person name="Roger A.J."/>
        </authorList>
    </citation>
    <scope>NUCLEOTIDE SEQUENCE</scope>
    <source>
        <strain evidence="6">Busselton2</strain>
    </source>
</reference>
<organism evidence="6 7">
    <name type="scientific">Anaeramoeba flamelloides</name>
    <dbReference type="NCBI Taxonomy" id="1746091"/>
    <lineage>
        <taxon>Eukaryota</taxon>
        <taxon>Metamonada</taxon>
        <taxon>Anaeramoebidae</taxon>
        <taxon>Anaeramoeba</taxon>
    </lineage>
</organism>
<evidence type="ECO:0000256" key="5">
    <source>
        <dbReference type="SAM" id="Phobius"/>
    </source>
</evidence>
<evidence type="ECO:0000256" key="2">
    <source>
        <dbReference type="ARBA" id="ARBA00022692"/>
    </source>
</evidence>
<dbReference type="PANTHER" id="PTHR31733">
    <property type="entry name" value="RIBONUCLEASE KAPPA"/>
    <property type="match status" value="1"/>
</dbReference>
<dbReference type="Pfam" id="PF23489">
    <property type="entry name" value="V-ATPase_su_f"/>
    <property type="match status" value="1"/>
</dbReference>
<dbReference type="InterPro" id="IPR056552">
    <property type="entry name" value="Ribonucl_Kappa"/>
</dbReference>
<feature type="transmembrane region" description="Helical" evidence="5">
    <location>
        <begin position="56"/>
        <end position="74"/>
    </location>
</feature>
<dbReference type="AlphaFoldDB" id="A0AAV8A3P4"/>
<comment type="subcellular location">
    <subcellularLocation>
        <location evidence="1">Membrane</location>
        <topology evidence="1">Multi-pass membrane protein</topology>
    </subcellularLocation>
</comment>
<evidence type="ECO:0000256" key="4">
    <source>
        <dbReference type="ARBA" id="ARBA00023136"/>
    </source>
</evidence>
<proteinExistence type="predicted"/>
<name>A0AAV8A3P4_9EUKA</name>
<evidence type="ECO:0000256" key="1">
    <source>
        <dbReference type="ARBA" id="ARBA00004141"/>
    </source>
</evidence>
<dbReference type="EMBL" id="JANTQA010000015">
    <property type="protein sequence ID" value="KAJ3448205.1"/>
    <property type="molecule type" value="Genomic_DNA"/>
</dbReference>
<dbReference type="Proteomes" id="UP001146793">
    <property type="component" value="Unassembled WGS sequence"/>
</dbReference>
<dbReference type="InterPro" id="IPR026770">
    <property type="entry name" value="RNase_K"/>
</dbReference>
<dbReference type="GO" id="GO:0004521">
    <property type="term" value="F:RNA endonuclease activity"/>
    <property type="evidence" value="ECO:0007669"/>
    <property type="project" value="InterPro"/>
</dbReference>
<keyword evidence="3 5" id="KW-1133">Transmembrane helix</keyword>